<accession>A0A939HA55</accession>
<dbReference type="RefSeq" id="WP_207598091.1">
    <property type="nucleotide sequence ID" value="NZ_JAFNJU010000001.1"/>
</dbReference>
<comment type="caution">
    <text evidence="9">The sequence shown here is derived from an EMBL/GenBank/DDBJ whole genome shotgun (WGS) entry which is preliminary data.</text>
</comment>
<dbReference type="InterPro" id="IPR013563">
    <property type="entry name" value="Oligopep_ABC_C"/>
</dbReference>
<evidence type="ECO:0000256" key="2">
    <source>
        <dbReference type="ARBA" id="ARBA00005417"/>
    </source>
</evidence>
<sequence length="330" mass="37263">MSLLRVSNIKTYFYLDGLELPAVDDVSFTLEENRTLAVIGESGSGKSVLVLSIMKLVDYPGKIIEGEAIYDGNVKGDLLMMKEKQMQKIRGNEIAMIYQDPMSTLNPLIPVGKQIEEALYIHKRGKKQEIKVRAMQLMTEVGIPDAEKRYYDLPKQFSGGMRQRIMIAMAIACKPRILIADEPTTALDVTIQAEILDLLKKLQDENQMSIILNTHDLGVVEDMAHDVCVMYCGKIMEKAPKEELFSHPMNPYTIGLIDCMPGRGETKERLNVIEGYVPHPSDFPKGCRFSNRCPYAVGKCYEEVPDLVEITPEHYVRCFLVEEGIPLIKK</sequence>
<evidence type="ECO:0000256" key="4">
    <source>
        <dbReference type="ARBA" id="ARBA00022475"/>
    </source>
</evidence>
<dbReference type="InterPro" id="IPR027417">
    <property type="entry name" value="P-loop_NTPase"/>
</dbReference>
<dbReference type="PROSITE" id="PS00211">
    <property type="entry name" value="ABC_TRANSPORTER_1"/>
    <property type="match status" value="1"/>
</dbReference>
<dbReference type="PANTHER" id="PTHR43297">
    <property type="entry name" value="OLIGOPEPTIDE TRANSPORT ATP-BINDING PROTEIN APPD"/>
    <property type="match status" value="1"/>
</dbReference>
<evidence type="ECO:0000256" key="7">
    <source>
        <dbReference type="ARBA" id="ARBA00023136"/>
    </source>
</evidence>
<evidence type="ECO:0000313" key="9">
    <source>
        <dbReference type="EMBL" id="MBO1263573.1"/>
    </source>
</evidence>
<dbReference type="InterPro" id="IPR017871">
    <property type="entry name" value="ABC_transporter-like_CS"/>
</dbReference>
<keyword evidence="10" id="KW-1185">Reference proteome</keyword>
<keyword evidence="4" id="KW-1003">Cell membrane</keyword>
<dbReference type="CDD" id="cd03257">
    <property type="entry name" value="ABC_NikE_OppD_transporters"/>
    <property type="match status" value="1"/>
</dbReference>
<dbReference type="Gene3D" id="3.40.50.300">
    <property type="entry name" value="P-loop containing nucleotide triphosphate hydrolases"/>
    <property type="match status" value="1"/>
</dbReference>
<evidence type="ECO:0000256" key="3">
    <source>
        <dbReference type="ARBA" id="ARBA00022448"/>
    </source>
</evidence>
<dbReference type="FunFam" id="3.40.50.300:FF:000016">
    <property type="entry name" value="Oligopeptide ABC transporter ATP-binding component"/>
    <property type="match status" value="1"/>
</dbReference>
<dbReference type="AlphaFoldDB" id="A0A939HA55"/>
<dbReference type="SUPFAM" id="SSF52540">
    <property type="entry name" value="P-loop containing nucleoside triphosphate hydrolases"/>
    <property type="match status" value="1"/>
</dbReference>
<evidence type="ECO:0000259" key="8">
    <source>
        <dbReference type="PROSITE" id="PS50893"/>
    </source>
</evidence>
<proteinExistence type="inferred from homology"/>
<dbReference type="EMBL" id="JAFNJU010000001">
    <property type="protein sequence ID" value="MBO1263573.1"/>
    <property type="molecule type" value="Genomic_DNA"/>
</dbReference>
<dbReference type="InterPro" id="IPR003439">
    <property type="entry name" value="ABC_transporter-like_ATP-bd"/>
</dbReference>
<dbReference type="Pfam" id="PF08352">
    <property type="entry name" value="oligo_HPY"/>
    <property type="match status" value="1"/>
</dbReference>
<name>A0A939HA55_9CLOT</name>
<comment type="similarity">
    <text evidence="2">Belongs to the ABC transporter superfamily.</text>
</comment>
<dbReference type="GO" id="GO:0005886">
    <property type="term" value="C:plasma membrane"/>
    <property type="evidence" value="ECO:0007669"/>
    <property type="project" value="UniProtKB-SubCell"/>
</dbReference>
<dbReference type="InterPro" id="IPR050388">
    <property type="entry name" value="ABC_Ni/Peptide_Import"/>
</dbReference>
<evidence type="ECO:0000256" key="5">
    <source>
        <dbReference type="ARBA" id="ARBA00022741"/>
    </source>
</evidence>
<organism evidence="9 10">
    <name type="scientific">Proteiniclasticum aestuarii</name>
    <dbReference type="NCBI Taxonomy" id="2817862"/>
    <lineage>
        <taxon>Bacteria</taxon>
        <taxon>Bacillati</taxon>
        <taxon>Bacillota</taxon>
        <taxon>Clostridia</taxon>
        <taxon>Eubacteriales</taxon>
        <taxon>Clostridiaceae</taxon>
        <taxon>Proteiniclasticum</taxon>
    </lineage>
</organism>
<dbReference type="GO" id="GO:0016887">
    <property type="term" value="F:ATP hydrolysis activity"/>
    <property type="evidence" value="ECO:0007669"/>
    <property type="project" value="InterPro"/>
</dbReference>
<keyword evidence="7" id="KW-0472">Membrane</keyword>
<dbReference type="PANTHER" id="PTHR43297:SF2">
    <property type="entry name" value="DIPEPTIDE TRANSPORT ATP-BINDING PROTEIN DPPD"/>
    <property type="match status" value="1"/>
</dbReference>
<dbReference type="Proteomes" id="UP000664218">
    <property type="component" value="Unassembled WGS sequence"/>
</dbReference>
<evidence type="ECO:0000313" key="10">
    <source>
        <dbReference type="Proteomes" id="UP000664218"/>
    </source>
</evidence>
<dbReference type="GO" id="GO:0005524">
    <property type="term" value="F:ATP binding"/>
    <property type="evidence" value="ECO:0007669"/>
    <property type="project" value="UniProtKB-KW"/>
</dbReference>
<comment type="subcellular location">
    <subcellularLocation>
        <location evidence="1">Cell membrane</location>
        <topology evidence="1">Peripheral membrane protein</topology>
    </subcellularLocation>
</comment>
<keyword evidence="6 9" id="KW-0067">ATP-binding</keyword>
<reference evidence="9" key="1">
    <citation type="submission" date="2021-03" db="EMBL/GenBank/DDBJ databases">
        <title>Proteiniclasticum marinus sp. nov., isolated from tidal flat sediment.</title>
        <authorList>
            <person name="Namirimu T."/>
            <person name="Yang J.-A."/>
            <person name="Yang S.-H."/>
            <person name="Kim Y.-J."/>
            <person name="Kwon K.K."/>
        </authorList>
    </citation>
    <scope>NUCLEOTIDE SEQUENCE</scope>
    <source>
        <strain evidence="9">SCR006</strain>
    </source>
</reference>
<dbReference type="PROSITE" id="PS50893">
    <property type="entry name" value="ABC_TRANSPORTER_2"/>
    <property type="match status" value="1"/>
</dbReference>
<evidence type="ECO:0000256" key="1">
    <source>
        <dbReference type="ARBA" id="ARBA00004202"/>
    </source>
</evidence>
<dbReference type="NCBIfam" id="TIGR01727">
    <property type="entry name" value="oligo_HPY"/>
    <property type="match status" value="1"/>
</dbReference>
<keyword evidence="5" id="KW-0547">Nucleotide-binding</keyword>
<dbReference type="GO" id="GO:0015833">
    <property type="term" value="P:peptide transport"/>
    <property type="evidence" value="ECO:0007669"/>
    <property type="project" value="InterPro"/>
</dbReference>
<dbReference type="InterPro" id="IPR003593">
    <property type="entry name" value="AAA+_ATPase"/>
</dbReference>
<feature type="domain" description="ABC transporter" evidence="8">
    <location>
        <begin position="4"/>
        <end position="257"/>
    </location>
</feature>
<evidence type="ECO:0000256" key="6">
    <source>
        <dbReference type="ARBA" id="ARBA00022840"/>
    </source>
</evidence>
<keyword evidence="3" id="KW-0813">Transport</keyword>
<dbReference type="Pfam" id="PF00005">
    <property type="entry name" value="ABC_tran"/>
    <property type="match status" value="1"/>
</dbReference>
<gene>
    <name evidence="9" type="ORF">J3A84_00780</name>
</gene>
<protein>
    <submittedName>
        <fullName evidence="9">ABC transporter ATP-binding protein</fullName>
    </submittedName>
</protein>
<dbReference type="SMART" id="SM00382">
    <property type="entry name" value="AAA"/>
    <property type="match status" value="1"/>
</dbReference>